<dbReference type="InterPro" id="IPR001119">
    <property type="entry name" value="SLH_dom"/>
</dbReference>
<protein>
    <recommendedName>
        <fullName evidence="1">SLH domain-containing protein</fullName>
    </recommendedName>
</protein>
<dbReference type="Pfam" id="PF00963">
    <property type="entry name" value="Cohesin"/>
    <property type="match status" value="1"/>
</dbReference>
<comment type="caution">
    <text evidence="2">The sequence shown here is derived from an EMBL/GenBank/DDBJ whole genome shotgun (WGS) entry which is preliminary data.</text>
</comment>
<feature type="domain" description="SLH" evidence="1">
    <location>
        <begin position="291"/>
        <end position="354"/>
    </location>
</feature>
<dbReference type="PROSITE" id="PS51272">
    <property type="entry name" value="SLH"/>
    <property type="match status" value="3"/>
</dbReference>
<dbReference type="InterPro" id="IPR008965">
    <property type="entry name" value="CBM2/CBM3_carb-bd_dom_sf"/>
</dbReference>
<evidence type="ECO:0000259" key="1">
    <source>
        <dbReference type="PROSITE" id="PS51272"/>
    </source>
</evidence>
<organism evidence="2 3">
    <name type="scientific">Paenibacillus phytorum</name>
    <dbReference type="NCBI Taxonomy" id="2654977"/>
    <lineage>
        <taxon>Bacteria</taxon>
        <taxon>Bacillati</taxon>
        <taxon>Bacillota</taxon>
        <taxon>Bacilli</taxon>
        <taxon>Bacillales</taxon>
        <taxon>Paenibacillaceae</taxon>
        <taxon>Paenibacillus</taxon>
    </lineage>
</organism>
<dbReference type="PANTHER" id="PTHR43308">
    <property type="entry name" value="OUTER MEMBRANE PROTEIN ALPHA-RELATED"/>
    <property type="match status" value="1"/>
</dbReference>
<dbReference type="InterPro" id="IPR002102">
    <property type="entry name" value="Cohesin_dom"/>
</dbReference>
<dbReference type="CDD" id="cd08547">
    <property type="entry name" value="Type_II_cohesin"/>
    <property type="match status" value="1"/>
</dbReference>
<evidence type="ECO:0000313" key="3">
    <source>
        <dbReference type="Proteomes" id="UP000616779"/>
    </source>
</evidence>
<feature type="domain" description="SLH" evidence="1">
    <location>
        <begin position="355"/>
        <end position="418"/>
    </location>
</feature>
<dbReference type="EMBL" id="WHOA01000176">
    <property type="protein sequence ID" value="NOU74664.1"/>
    <property type="molecule type" value="Genomic_DNA"/>
</dbReference>
<dbReference type="PANTHER" id="PTHR43308:SF5">
    <property type="entry name" value="S-LAYER PROTEIN _ PEPTIDOGLYCAN ENDO-BETA-N-ACETYLGLUCOSAMINIDASE"/>
    <property type="match status" value="1"/>
</dbReference>
<name>A0ABX1Y2F2_9BACL</name>
<sequence>MRGDLVSPPFHFQVLHVAQTVKSTHTMLCERENSSMIKKIHAFSLMFLLSMLLLSPLGIQASSGPTFLLSISDDSISEEGKFQVTVSGNQVSDLYAYEVKLSFDTNHLECISGSSGKNGYAVGPIVEGNKVLIANSLTGNAPGKNGNVTLATLTFKAKSQGSAEIALDSVKLVNSQLVSNDVSGNSKVSANITKKGMDHTNKKDVFNNDIVSVKDLIQAIQSKVEEAKTSNTKVELADIKGHWAEKTVGTFVKLRIIDGYEDGSFHPDGKITRAEFAAIIARVFDISSRPNHSVILNDLDNHWARVVIEKLASSGVIAGYEDGTFKPDQTISREEMVVILSRVINLSNLDKDASKGNLTDLASASSYAVNQIKDAAEAGLISGKNDGIFDPHGNSTRAEALTVILNALNLDPQLKSLLDSLD</sequence>
<accession>A0ABX1Y2F2</accession>
<evidence type="ECO:0000313" key="2">
    <source>
        <dbReference type="EMBL" id="NOU74664.1"/>
    </source>
</evidence>
<dbReference type="Proteomes" id="UP000616779">
    <property type="component" value="Unassembled WGS sequence"/>
</dbReference>
<dbReference type="SUPFAM" id="SSF49384">
    <property type="entry name" value="Carbohydrate-binding domain"/>
    <property type="match status" value="1"/>
</dbReference>
<proteinExistence type="predicted"/>
<gene>
    <name evidence="2" type="ORF">GC098_25295</name>
</gene>
<dbReference type="Gene3D" id="2.60.40.680">
    <property type="match status" value="1"/>
</dbReference>
<reference evidence="2 3" key="1">
    <citation type="submission" date="2019-10" db="EMBL/GenBank/DDBJ databases">
        <title>Description of Paenibacillus terrestris sp. nov.</title>
        <authorList>
            <person name="Carlier A."/>
            <person name="Qi S."/>
        </authorList>
    </citation>
    <scope>NUCLEOTIDE SEQUENCE [LARGE SCALE GENOMIC DNA]</scope>
    <source>
        <strain evidence="2 3">LMG 31458</strain>
    </source>
</reference>
<feature type="domain" description="SLH" evidence="1">
    <location>
        <begin position="231"/>
        <end position="290"/>
    </location>
</feature>
<dbReference type="InterPro" id="IPR051465">
    <property type="entry name" value="Cell_Envelope_Struct_Comp"/>
</dbReference>
<dbReference type="Pfam" id="PF00395">
    <property type="entry name" value="SLH"/>
    <property type="match status" value="3"/>
</dbReference>
<keyword evidence="3" id="KW-1185">Reference proteome</keyword>